<keyword evidence="2" id="KW-1185">Reference proteome</keyword>
<dbReference type="InterPro" id="IPR038573">
    <property type="entry name" value="BrnT_sf"/>
</dbReference>
<organism evidence="1 2">
    <name type="scientific">Rhodopseudomonas palustris (strain HaA2)</name>
    <dbReference type="NCBI Taxonomy" id="316058"/>
    <lineage>
        <taxon>Bacteria</taxon>
        <taxon>Pseudomonadati</taxon>
        <taxon>Pseudomonadota</taxon>
        <taxon>Alphaproteobacteria</taxon>
        <taxon>Hyphomicrobiales</taxon>
        <taxon>Nitrobacteraceae</taxon>
        <taxon>Rhodopseudomonas</taxon>
    </lineage>
</organism>
<dbReference type="KEGG" id="rpb:RPB_3765"/>
<evidence type="ECO:0008006" key="3">
    <source>
        <dbReference type="Google" id="ProtNLM"/>
    </source>
</evidence>
<dbReference type="HOGENOM" id="CLU_149290_1_1_5"/>
<reference evidence="1 2" key="1">
    <citation type="submission" date="2006-01" db="EMBL/GenBank/DDBJ databases">
        <title>Complete sequence of Rhodopseudomonas palustris HaA2.</title>
        <authorList>
            <consortium name="US DOE Joint Genome Institute"/>
            <person name="Copeland A."/>
            <person name="Lucas S."/>
            <person name="Lapidus A."/>
            <person name="Barry K."/>
            <person name="Detter J.C."/>
            <person name="Glavina T."/>
            <person name="Hammon N."/>
            <person name="Israni S."/>
            <person name="Pitluck S."/>
            <person name="Chain P."/>
            <person name="Malfatti S."/>
            <person name="Shin M."/>
            <person name="Vergez L."/>
            <person name="Schmutz J."/>
            <person name="Larimer F."/>
            <person name="Land M."/>
            <person name="Hauser L."/>
            <person name="Pelletier D.A."/>
            <person name="Kyrpides N."/>
            <person name="Anderson I."/>
            <person name="Oda Y."/>
            <person name="Harwood C.S."/>
            <person name="Richardson P."/>
        </authorList>
    </citation>
    <scope>NUCLEOTIDE SEQUENCE [LARGE SCALE GENOMIC DNA]</scope>
    <source>
        <strain evidence="1 2">HaA2</strain>
    </source>
</reference>
<dbReference type="Pfam" id="PF04365">
    <property type="entry name" value="BrnT_toxin"/>
    <property type="match status" value="1"/>
</dbReference>
<proteinExistence type="predicted"/>
<dbReference type="RefSeq" id="WP_011442643.1">
    <property type="nucleotide sequence ID" value="NC_007778.1"/>
</dbReference>
<dbReference type="InterPro" id="IPR007460">
    <property type="entry name" value="BrnT_toxin"/>
</dbReference>
<dbReference type="Gene3D" id="3.10.450.530">
    <property type="entry name" value="Ribonuclease toxin, BrnT, of type II toxin-antitoxin system"/>
    <property type="match status" value="1"/>
</dbReference>
<accession>Q2ITK1</accession>
<name>Q2ITK1_RHOP2</name>
<evidence type="ECO:0000313" key="2">
    <source>
        <dbReference type="Proteomes" id="UP000008809"/>
    </source>
</evidence>
<dbReference type="EMBL" id="CP000250">
    <property type="protein sequence ID" value="ABD08459.1"/>
    <property type="molecule type" value="Genomic_DNA"/>
</dbReference>
<dbReference type="STRING" id="316058.RPB_3765"/>
<dbReference type="eggNOG" id="COG2929">
    <property type="taxonomic scope" value="Bacteria"/>
</dbReference>
<dbReference type="AlphaFoldDB" id="Q2ITK1"/>
<evidence type="ECO:0000313" key="1">
    <source>
        <dbReference type="EMBL" id="ABD08459.1"/>
    </source>
</evidence>
<sequence>MSDFEWDDAKNRLNQTKHGVGFELAQRAFLDPHRVIAEDLDHSRDERRYFCFGKVEGGIVTVRFTMRSGRIRIFGAGYWRKGKAIYEETNGQV</sequence>
<protein>
    <recommendedName>
        <fullName evidence="3">BrnT family toxin</fullName>
    </recommendedName>
</protein>
<dbReference type="Proteomes" id="UP000008809">
    <property type="component" value="Chromosome"/>
</dbReference>
<gene>
    <name evidence="1" type="ordered locus">RPB_3765</name>
</gene>